<protein>
    <submittedName>
        <fullName evidence="1">Uncharacterized protein</fullName>
    </submittedName>
</protein>
<reference evidence="1" key="1">
    <citation type="submission" date="2021-05" db="EMBL/GenBank/DDBJ databases">
        <authorList>
            <person name="Kaiqin L."/>
            <person name="Jian G."/>
        </authorList>
    </citation>
    <scope>NUCLEOTIDE SEQUENCE</scope>
    <source>
        <strain evidence="1">HDS5</strain>
    </source>
</reference>
<organism evidence="1 2">
    <name type="scientific">Nocardiopsis eucommiae</name>
    <dbReference type="NCBI Taxonomy" id="2831970"/>
    <lineage>
        <taxon>Bacteria</taxon>
        <taxon>Bacillati</taxon>
        <taxon>Actinomycetota</taxon>
        <taxon>Actinomycetes</taxon>
        <taxon>Streptosporangiales</taxon>
        <taxon>Nocardiopsidaceae</taxon>
        <taxon>Nocardiopsis</taxon>
    </lineage>
</organism>
<gene>
    <name evidence="1" type="ORF">KGD82_21175</name>
</gene>
<keyword evidence="2" id="KW-1185">Reference proteome</keyword>
<proteinExistence type="predicted"/>
<name>A0A975L937_9ACTN</name>
<accession>A0A975L937</accession>
<dbReference type="RefSeq" id="WP_378737568.1">
    <property type="nucleotide sequence ID" value="NZ_CBDRIY010000006.1"/>
</dbReference>
<sequence>MAGTTNLVRHRQGVGRVAAVAAASLLALTACGSDEASGGIELERGESGMMPAIEPPGPEGFDTADVMGVAIETPEEWEVQNDGSQLCMTPPGQSSCAYGSIQLVPKQADKHPQSWPKKDDAFHDDDGWADDTDSCRSLNTAASGNIGVEGATLTTGPGNVFEHADGLKSHHSLWTVTCDNDDTFEVRMWFLPESDVLLYVWSVDAQYSAVYDEIAASMDTTEYRNG</sequence>
<dbReference type="Proteomes" id="UP000682416">
    <property type="component" value="Chromosome"/>
</dbReference>
<dbReference type="EMBL" id="CP074402">
    <property type="protein sequence ID" value="QVJ00883.1"/>
    <property type="molecule type" value="Genomic_DNA"/>
</dbReference>
<evidence type="ECO:0000313" key="1">
    <source>
        <dbReference type="EMBL" id="QVJ00883.1"/>
    </source>
</evidence>
<dbReference type="KEGG" id="nec:KGD82_21175"/>
<dbReference type="AlphaFoldDB" id="A0A975L937"/>
<evidence type="ECO:0000313" key="2">
    <source>
        <dbReference type="Proteomes" id="UP000682416"/>
    </source>
</evidence>